<feature type="transmembrane region" description="Helical" evidence="8">
    <location>
        <begin position="20"/>
        <end position="41"/>
    </location>
</feature>
<evidence type="ECO:0000313" key="11">
    <source>
        <dbReference type="EMBL" id="GAS91822.1"/>
    </source>
</evidence>
<organism evidence="11 12">
    <name type="scientific">Mycolicibacterium brisbanense</name>
    <dbReference type="NCBI Taxonomy" id="146020"/>
    <lineage>
        <taxon>Bacteria</taxon>
        <taxon>Bacillati</taxon>
        <taxon>Actinomycetota</taxon>
        <taxon>Actinomycetes</taxon>
        <taxon>Mycobacteriales</taxon>
        <taxon>Mycobacteriaceae</taxon>
        <taxon>Mycolicibacterium</taxon>
    </lineage>
</organism>
<feature type="domain" description="ABC transmembrane type-1" evidence="10">
    <location>
        <begin position="119"/>
        <end position="375"/>
    </location>
</feature>
<keyword evidence="2" id="KW-0813">Transport</keyword>
<feature type="domain" description="ABC transporter" evidence="9">
    <location>
        <begin position="409"/>
        <end position="630"/>
    </location>
</feature>
<comment type="subcellular location">
    <subcellularLocation>
        <location evidence="1">Cell membrane</location>
        <topology evidence="1">Multi-pass membrane protein</topology>
    </subcellularLocation>
</comment>
<dbReference type="SUPFAM" id="SSF52540">
    <property type="entry name" value="P-loop containing nucleoside triphosphate hydrolases"/>
    <property type="match status" value="1"/>
</dbReference>
<reference evidence="12" key="1">
    <citation type="journal article" date="2016" name="Genome Announc.">
        <title>Draft Genome Sequences of Five Rapidly Growing Mycobacterium Species, M. thermoresistibile, M. fortuitum subsp. acetamidolyticum, M. canariasense, M. brisbanense, and M. novocastrense.</title>
        <authorList>
            <person name="Katahira K."/>
            <person name="Ogura Y."/>
            <person name="Gotoh Y."/>
            <person name="Hayashi T."/>
        </authorList>
    </citation>
    <scope>NUCLEOTIDE SEQUENCE [LARGE SCALE GENOMIC DNA]</scope>
    <source>
        <strain evidence="12">JCM15654</strain>
    </source>
</reference>
<name>A0A100W566_9MYCO</name>
<evidence type="ECO:0000256" key="4">
    <source>
        <dbReference type="ARBA" id="ARBA00022741"/>
    </source>
</evidence>
<evidence type="ECO:0000256" key="2">
    <source>
        <dbReference type="ARBA" id="ARBA00022448"/>
    </source>
</evidence>
<sequence>MVQPSIDWPGEPLRSLVWTLQAWVITLVVFLAVAFVVARFTRWGQQFWRVNAPFFTGSPRTWALLAFMLWHTVYSARVVVIFTYQYADLMNAVQVGAEALATHDAGKLDAARHAFMTSFAISGILVLLTVIYTVVDLFLRRVFAIHWRIWLNTRLVDDWMTGDAFYRNRFLHPPVENPDQRIQTDVETFTTKSVDMSIGAVNKSLLIVMFTGVLWHLSGPLQLGGWVIPRAMVFVAFVFSITVTIIAFWIGRPLVRLNFLNERFSASFRYALVRLRDSAERVAFYRGGERERQLLHSRFAEIIANMWRIVFAQLRLGGWNRGVGDVTTGMIPYIVQAPRFFAGQITLGGLLQTVAAFGNVCGALSFFRDSYDEFTVYRAALMRIDQMLDGDHRARELPRINIGAAQDSLALSGVGVDDLNGNPLISDLTMVLTAGDSVVVKGPSGCGKTTLLRSLAELWPRTTGLACYPAGWATLFLPQLPYLPLGDLREAVVYPLPVADVTDDALRDTLRAVALGHLIERLDEEADWASVLSLGEQQRVSFARVLLVRPRVVFLDESTSALDEGLEDAMYTLVRERLPDCVVVSVGHRSTIDRHHRSRLQLTGGGHWVLSPLTSIDAPVMRTNSSAGYRDGDHGD</sequence>
<dbReference type="PANTHER" id="PTHR11384">
    <property type="entry name" value="ATP-BINDING CASSETTE, SUB-FAMILY D MEMBER"/>
    <property type="match status" value="1"/>
</dbReference>
<dbReference type="Proteomes" id="UP000069620">
    <property type="component" value="Unassembled WGS sequence"/>
</dbReference>
<protein>
    <submittedName>
        <fullName evidence="11">ABC transporter ATP-binding protein</fullName>
    </submittedName>
</protein>
<dbReference type="InterPro" id="IPR003593">
    <property type="entry name" value="AAA+_ATPase"/>
</dbReference>
<evidence type="ECO:0000256" key="6">
    <source>
        <dbReference type="ARBA" id="ARBA00022989"/>
    </source>
</evidence>
<dbReference type="Gene3D" id="1.20.1560.10">
    <property type="entry name" value="ABC transporter type 1, transmembrane domain"/>
    <property type="match status" value="1"/>
</dbReference>
<evidence type="ECO:0000256" key="1">
    <source>
        <dbReference type="ARBA" id="ARBA00004651"/>
    </source>
</evidence>
<dbReference type="GO" id="GO:0005886">
    <property type="term" value="C:plasma membrane"/>
    <property type="evidence" value="ECO:0007669"/>
    <property type="project" value="UniProtKB-SubCell"/>
</dbReference>
<dbReference type="PANTHER" id="PTHR11384:SF59">
    <property type="entry name" value="LYSOSOMAL COBALAMIN TRANSPORTER ABCD4"/>
    <property type="match status" value="1"/>
</dbReference>
<dbReference type="InterPro" id="IPR027417">
    <property type="entry name" value="P-loop_NTPase"/>
</dbReference>
<evidence type="ECO:0000259" key="10">
    <source>
        <dbReference type="PROSITE" id="PS50929"/>
    </source>
</evidence>
<dbReference type="SMART" id="SM00382">
    <property type="entry name" value="AAA"/>
    <property type="match status" value="1"/>
</dbReference>
<dbReference type="EMBL" id="BCSX01000051">
    <property type="protein sequence ID" value="GAS91822.1"/>
    <property type="molecule type" value="Genomic_DNA"/>
</dbReference>
<reference evidence="12" key="2">
    <citation type="submission" date="2016-02" db="EMBL/GenBank/DDBJ databases">
        <title>Draft genome sequence of five rapidly growing Mycobacterium species.</title>
        <authorList>
            <person name="Katahira K."/>
            <person name="Gotou Y."/>
            <person name="Iida K."/>
            <person name="Ogura Y."/>
            <person name="Hayashi T."/>
        </authorList>
    </citation>
    <scope>NUCLEOTIDE SEQUENCE [LARGE SCALE GENOMIC DNA]</scope>
    <source>
        <strain evidence="12">JCM15654</strain>
    </source>
</reference>
<proteinExistence type="predicted"/>
<feature type="transmembrane region" description="Helical" evidence="8">
    <location>
        <begin position="200"/>
        <end position="218"/>
    </location>
</feature>
<dbReference type="Gene3D" id="3.40.50.300">
    <property type="entry name" value="P-loop containing nucleotide triphosphate hydrolases"/>
    <property type="match status" value="1"/>
</dbReference>
<dbReference type="RefSeq" id="WP_084388646.1">
    <property type="nucleotide sequence ID" value="NZ_BCSX01000051.1"/>
</dbReference>
<keyword evidence="12" id="KW-1185">Reference proteome</keyword>
<keyword evidence="7 8" id="KW-0472">Membrane</keyword>
<accession>A0A100W566</accession>
<dbReference type="PROSITE" id="PS50893">
    <property type="entry name" value="ABC_TRANSPORTER_2"/>
    <property type="match status" value="1"/>
</dbReference>
<dbReference type="OrthoDB" id="9810134at2"/>
<evidence type="ECO:0000256" key="3">
    <source>
        <dbReference type="ARBA" id="ARBA00022692"/>
    </source>
</evidence>
<evidence type="ECO:0000256" key="7">
    <source>
        <dbReference type="ARBA" id="ARBA00023136"/>
    </source>
</evidence>
<dbReference type="InterPro" id="IPR050835">
    <property type="entry name" value="ABC_transporter_sub-D"/>
</dbReference>
<dbReference type="AlphaFoldDB" id="A0A100W566"/>
<dbReference type="Pfam" id="PF00005">
    <property type="entry name" value="ABC_tran"/>
    <property type="match status" value="1"/>
</dbReference>
<evidence type="ECO:0000256" key="8">
    <source>
        <dbReference type="SAM" id="Phobius"/>
    </source>
</evidence>
<dbReference type="InterPro" id="IPR003439">
    <property type="entry name" value="ABC_transporter-like_ATP-bd"/>
</dbReference>
<dbReference type="GO" id="GO:0140359">
    <property type="term" value="F:ABC-type transporter activity"/>
    <property type="evidence" value="ECO:0007669"/>
    <property type="project" value="InterPro"/>
</dbReference>
<keyword evidence="3 8" id="KW-0812">Transmembrane</keyword>
<keyword evidence="6 8" id="KW-1133">Transmembrane helix</keyword>
<dbReference type="InterPro" id="IPR036640">
    <property type="entry name" value="ABC1_TM_sf"/>
</dbReference>
<dbReference type="CDD" id="cd03223">
    <property type="entry name" value="ABCD_peroxisomal_ALDP"/>
    <property type="match status" value="1"/>
</dbReference>
<evidence type="ECO:0000259" key="9">
    <source>
        <dbReference type="PROSITE" id="PS50893"/>
    </source>
</evidence>
<dbReference type="GO" id="GO:0016887">
    <property type="term" value="F:ATP hydrolysis activity"/>
    <property type="evidence" value="ECO:0007669"/>
    <property type="project" value="InterPro"/>
</dbReference>
<dbReference type="InterPro" id="IPR011527">
    <property type="entry name" value="ABC1_TM_dom"/>
</dbReference>
<feature type="transmembrane region" description="Helical" evidence="8">
    <location>
        <begin position="114"/>
        <end position="139"/>
    </location>
</feature>
<keyword evidence="4" id="KW-0547">Nucleotide-binding</keyword>
<dbReference type="STRING" id="146020.RMCB_5918"/>
<evidence type="ECO:0000313" key="12">
    <source>
        <dbReference type="Proteomes" id="UP000069620"/>
    </source>
</evidence>
<comment type="caution">
    <text evidence="11">The sequence shown here is derived from an EMBL/GenBank/DDBJ whole genome shotgun (WGS) entry which is preliminary data.</text>
</comment>
<keyword evidence="5 11" id="KW-0067">ATP-binding</keyword>
<dbReference type="InterPro" id="IPR017871">
    <property type="entry name" value="ABC_transporter-like_CS"/>
</dbReference>
<gene>
    <name evidence="11" type="ORF">RMCB_5918</name>
</gene>
<evidence type="ECO:0000256" key="5">
    <source>
        <dbReference type="ARBA" id="ARBA00022840"/>
    </source>
</evidence>
<dbReference type="PROSITE" id="PS00211">
    <property type="entry name" value="ABC_TRANSPORTER_1"/>
    <property type="match status" value="1"/>
</dbReference>
<dbReference type="SUPFAM" id="SSF90123">
    <property type="entry name" value="ABC transporter transmembrane region"/>
    <property type="match status" value="1"/>
</dbReference>
<dbReference type="PROSITE" id="PS50929">
    <property type="entry name" value="ABC_TM1F"/>
    <property type="match status" value="1"/>
</dbReference>
<dbReference type="Pfam" id="PF06472">
    <property type="entry name" value="ABC_membrane_2"/>
    <property type="match status" value="1"/>
</dbReference>
<feature type="transmembrane region" description="Helical" evidence="8">
    <location>
        <begin position="230"/>
        <end position="250"/>
    </location>
</feature>
<feature type="transmembrane region" description="Helical" evidence="8">
    <location>
        <begin position="62"/>
        <end position="84"/>
    </location>
</feature>
<dbReference type="GO" id="GO:0005524">
    <property type="term" value="F:ATP binding"/>
    <property type="evidence" value="ECO:0007669"/>
    <property type="project" value="UniProtKB-KW"/>
</dbReference>